<keyword evidence="1" id="KW-0472">Membrane</keyword>
<protein>
    <submittedName>
        <fullName evidence="2">Uncharacterized protein</fullName>
    </submittedName>
</protein>
<keyword evidence="1" id="KW-1133">Transmembrane helix</keyword>
<feature type="transmembrane region" description="Helical" evidence="1">
    <location>
        <begin position="144"/>
        <end position="160"/>
    </location>
</feature>
<evidence type="ECO:0000256" key="1">
    <source>
        <dbReference type="SAM" id="Phobius"/>
    </source>
</evidence>
<dbReference type="RefSeq" id="WP_093323869.1">
    <property type="nucleotide sequence ID" value="NZ_FOAF01000002.1"/>
</dbReference>
<proteinExistence type="predicted"/>
<dbReference type="AlphaFoldDB" id="A0A1H7PCH1"/>
<name>A0A1H7PCH1_OLID1</name>
<sequence>MKFLLYIVAISIYFLGSFSITFASKKYALNNFIVKENLIKNGKLAIIACDSTEKPTDNINGTFSFIINGFRQPLSFREGVAISPLEIERSSFVFLKHENEQGTHSKLYYVYKNDDGLKPFKINWIVLLIIPIIIILIASIYKRLIFFAVLALAALAYFNYNKGLSFDGIFETVLHGIKDIF</sequence>
<evidence type="ECO:0000313" key="3">
    <source>
        <dbReference type="Proteomes" id="UP000199421"/>
    </source>
</evidence>
<keyword evidence="1" id="KW-0812">Transmembrane</keyword>
<keyword evidence="3" id="KW-1185">Reference proteome</keyword>
<feature type="transmembrane region" description="Helical" evidence="1">
    <location>
        <begin position="122"/>
        <end position="138"/>
    </location>
</feature>
<evidence type="ECO:0000313" key="2">
    <source>
        <dbReference type="EMBL" id="SEL33094.1"/>
    </source>
</evidence>
<organism evidence="2 3">
    <name type="scientific">Olivibacter domesticus</name>
    <name type="common">Pseudosphingobacterium domesticum</name>
    <dbReference type="NCBI Taxonomy" id="407022"/>
    <lineage>
        <taxon>Bacteria</taxon>
        <taxon>Pseudomonadati</taxon>
        <taxon>Bacteroidota</taxon>
        <taxon>Sphingobacteriia</taxon>
        <taxon>Sphingobacteriales</taxon>
        <taxon>Sphingobacteriaceae</taxon>
        <taxon>Olivibacter</taxon>
    </lineage>
</organism>
<accession>A0A1H7PCH1</accession>
<dbReference type="OrthoDB" id="793869at2"/>
<reference evidence="3" key="1">
    <citation type="submission" date="2016-10" db="EMBL/GenBank/DDBJ databases">
        <authorList>
            <person name="Varghese N."/>
            <person name="Submissions S."/>
        </authorList>
    </citation>
    <scope>NUCLEOTIDE SEQUENCE [LARGE SCALE GENOMIC DNA]</scope>
    <source>
        <strain evidence="3">DSM 18733</strain>
    </source>
</reference>
<gene>
    <name evidence="2" type="ORF">SAMN05661044_02186</name>
</gene>
<feature type="transmembrane region" description="Helical" evidence="1">
    <location>
        <begin position="6"/>
        <end position="23"/>
    </location>
</feature>
<dbReference type="EMBL" id="FOAF01000002">
    <property type="protein sequence ID" value="SEL33094.1"/>
    <property type="molecule type" value="Genomic_DNA"/>
</dbReference>
<dbReference type="Proteomes" id="UP000199421">
    <property type="component" value="Unassembled WGS sequence"/>
</dbReference>